<evidence type="ECO:0008006" key="12">
    <source>
        <dbReference type="Google" id="ProtNLM"/>
    </source>
</evidence>
<evidence type="ECO:0000256" key="5">
    <source>
        <dbReference type="ARBA" id="ARBA00022729"/>
    </source>
</evidence>
<evidence type="ECO:0000259" key="8">
    <source>
        <dbReference type="Pfam" id="PF04668"/>
    </source>
</evidence>
<organism evidence="10 11">
    <name type="scientific">Bombyx mori</name>
    <name type="common">Silk moth</name>
    <dbReference type="NCBI Taxonomy" id="7091"/>
    <lineage>
        <taxon>Eukaryota</taxon>
        <taxon>Metazoa</taxon>
        <taxon>Ecdysozoa</taxon>
        <taxon>Arthropoda</taxon>
        <taxon>Hexapoda</taxon>
        <taxon>Insecta</taxon>
        <taxon>Pterygota</taxon>
        <taxon>Neoptera</taxon>
        <taxon>Endopterygota</taxon>
        <taxon>Lepidoptera</taxon>
        <taxon>Glossata</taxon>
        <taxon>Ditrysia</taxon>
        <taxon>Bombycoidea</taxon>
        <taxon>Bombycidae</taxon>
        <taxon>Bombycinae</taxon>
        <taxon>Bombyx</taxon>
    </lineage>
</organism>
<dbReference type="InterPro" id="IPR057726">
    <property type="entry name" value="Tsg_C"/>
</dbReference>
<dbReference type="GO" id="GO:0005615">
    <property type="term" value="C:extracellular space"/>
    <property type="evidence" value="ECO:0007669"/>
    <property type="project" value="TreeGrafter"/>
</dbReference>
<dbReference type="InterPro" id="IPR006761">
    <property type="entry name" value="Tsg"/>
</dbReference>
<keyword evidence="6" id="KW-0325">Glycoprotein</keyword>
<feature type="domain" description="Tsg N-terminal" evidence="9">
    <location>
        <begin position="20"/>
        <end position="76"/>
    </location>
</feature>
<dbReference type="KEGG" id="bmor:101736248"/>
<evidence type="ECO:0000256" key="7">
    <source>
        <dbReference type="SAM" id="SignalP"/>
    </source>
</evidence>
<dbReference type="GO" id="GO:0030510">
    <property type="term" value="P:regulation of BMP signaling pathway"/>
    <property type="evidence" value="ECO:0007669"/>
    <property type="project" value="TreeGrafter"/>
</dbReference>
<accession>A0A8R1WPR2</accession>
<evidence type="ECO:0000259" key="9">
    <source>
        <dbReference type="Pfam" id="PF23782"/>
    </source>
</evidence>
<evidence type="ECO:0000256" key="2">
    <source>
        <dbReference type="ARBA" id="ARBA00010047"/>
    </source>
</evidence>
<dbReference type="PANTHER" id="PTHR12312:SF16">
    <property type="entry name" value="TWISTED GASTRULATION PROTEIN HOMOLOG 1-A-RELATED"/>
    <property type="match status" value="1"/>
</dbReference>
<dbReference type="InterPro" id="IPR057635">
    <property type="entry name" value="Tsg_N"/>
</dbReference>
<dbReference type="OrthoDB" id="10037323at2759"/>
<reference evidence="10" key="2">
    <citation type="submission" date="2022-06" db="UniProtKB">
        <authorList>
            <consortium name="EnsemblMetazoa"/>
        </authorList>
    </citation>
    <scope>IDENTIFICATION</scope>
    <source>
        <strain evidence="10">p50T (Dazao)</strain>
    </source>
</reference>
<dbReference type="AlphaFoldDB" id="A0A8R1WPR2"/>
<evidence type="ECO:0000256" key="6">
    <source>
        <dbReference type="ARBA" id="ARBA00023180"/>
    </source>
</evidence>
<protein>
    <recommendedName>
        <fullName evidence="12">Protein twisted gastrulation</fullName>
    </recommendedName>
</protein>
<evidence type="ECO:0000256" key="1">
    <source>
        <dbReference type="ARBA" id="ARBA00004613"/>
    </source>
</evidence>
<keyword evidence="4" id="KW-0964">Secreted</keyword>
<proteinExistence type="inferred from homology"/>
<keyword evidence="3" id="KW-0217">Developmental protein</keyword>
<dbReference type="Pfam" id="PF23782">
    <property type="entry name" value="Tsg_N"/>
    <property type="match status" value="1"/>
</dbReference>
<name>A0A8R1WPR2_BOMMO</name>
<dbReference type="PROSITE" id="PS51257">
    <property type="entry name" value="PROKAR_LIPOPROTEIN"/>
    <property type="match status" value="1"/>
</dbReference>
<feature type="domain" description="Tsg C-terminal" evidence="8">
    <location>
        <begin position="80"/>
        <end position="210"/>
    </location>
</feature>
<dbReference type="SMR" id="A0A8R1WPR2"/>
<dbReference type="PANTHER" id="PTHR12312">
    <property type="entry name" value="TWISTED GASTRULATION PROTEIN HOMOLOG 1-A-RELATED"/>
    <property type="match status" value="1"/>
</dbReference>
<dbReference type="Proteomes" id="UP000005204">
    <property type="component" value="Unassembled WGS sequence"/>
</dbReference>
<dbReference type="Pfam" id="PF04668">
    <property type="entry name" value="Tsg"/>
    <property type="match status" value="1"/>
</dbReference>
<comment type="similarity">
    <text evidence="2">Belongs to the twisted gastrulation protein family.</text>
</comment>
<evidence type="ECO:0000313" key="11">
    <source>
        <dbReference type="Proteomes" id="UP000005204"/>
    </source>
</evidence>
<dbReference type="EnsemblMetazoa" id="XM_004933371.4">
    <property type="protein sequence ID" value="XP_004933428.1"/>
    <property type="gene ID" value="LOC101736248"/>
</dbReference>
<feature type="chain" id="PRO_5035816682" description="Protein twisted gastrulation" evidence="7">
    <location>
        <begin position="21"/>
        <end position="240"/>
    </location>
</feature>
<keyword evidence="11" id="KW-1185">Reference proteome</keyword>
<gene>
    <name evidence="10" type="primary">101736248</name>
</gene>
<evidence type="ECO:0000256" key="4">
    <source>
        <dbReference type="ARBA" id="ARBA00022525"/>
    </source>
</evidence>
<evidence type="ECO:0000256" key="3">
    <source>
        <dbReference type="ARBA" id="ARBA00022473"/>
    </source>
</evidence>
<reference evidence="11" key="1">
    <citation type="journal article" date="2008" name="Insect Biochem. Mol. Biol.">
        <title>The genome of a lepidopteran model insect, the silkworm Bombyx mori.</title>
        <authorList>
            <consortium name="International Silkworm Genome Consortium"/>
        </authorList>
    </citation>
    <scope>NUCLEOTIDE SEQUENCE [LARGE SCALE GENOMIC DNA]</scope>
    <source>
        <strain evidence="11">p50T</strain>
    </source>
</reference>
<comment type="subcellular location">
    <subcellularLocation>
        <location evidence="1">Secreted</location>
    </subcellularLocation>
</comment>
<keyword evidence="5 7" id="KW-0732">Signal</keyword>
<evidence type="ECO:0000313" key="10">
    <source>
        <dbReference type="EnsemblMetazoa" id="XP_004933428.1"/>
    </source>
</evidence>
<sequence>MWRRSYLIVALICVVPIAYACNEAICASVVSKCMLTQSCKCDLKDCSCCKDCFSCLSSLYSECCSCVDMCPKPNDTQTELSKTSYVEELGDGVPGLFAALTSDPDAQQRWLSMTYPVDIDLSAYRPVPEKQVVYHLQSVEQDSEPVNTDMVTFNCTVAYMSQCMSCDKCRASCRSMGANSIRWFHDGCCECVGDKCLYYGINESRCLACPGGKETSINAIDEELTYDDLDYGEDVDAQSI</sequence>
<feature type="signal peptide" evidence="7">
    <location>
        <begin position="1"/>
        <end position="20"/>
    </location>
</feature>
<dbReference type="OMA" id="WKTISYS"/>